<protein>
    <submittedName>
        <fullName evidence="2">Uncharacterized protein DUF1146</fullName>
    </submittedName>
</protein>
<dbReference type="EMBL" id="QXEV01000006">
    <property type="protein sequence ID" value="RIA77818.1"/>
    <property type="molecule type" value="Genomic_DNA"/>
</dbReference>
<keyword evidence="1" id="KW-0472">Membrane</keyword>
<evidence type="ECO:0000313" key="2">
    <source>
        <dbReference type="EMBL" id="RIA77818.1"/>
    </source>
</evidence>
<sequence length="74" mass="8314">MIFAINVYNLIFTCVYLFSFVISYFVILHTNFEKLFKQGQVVAIRIGQILIALALAYLVTSGIMGLVSSTQFTV</sequence>
<gene>
    <name evidence="2" type="ORF">EI71_00794</name>
</gene>
<accession>A0A397RVT0</accession>
<keyword evidence="1" id="KW-0812">Transmembrane</keyword>
<dbReference type="AlphaFoldDB" id="A0A397RVT0"/>
<dbReference type="RefSeq" id="WP_119015952.1">
    <property type="nucleotide sequence ID" value="NZ_QXEV01000006.1"/>
</dbReference>
<evidence type="ECO:0000256" key="1">
    <source>
        <dbReference type="SAM" id="Phobius"/>
    </source>
</evidence>
<dbReference type="Pfam" id="PF06612">
    <property type="entry name" value="DUF1146"/>
    <property type="match status" value="1"/>
</dbReference>
<feature type="transmembrane region" description="Helical" evidence="1">
    <location>
        <begin position="49"/>
        <end position="68"/>
    </location>
</feature>
<organism evidence="2 3">
    <name type="scientific">Anaeroplasma bactoclasticum</name>
    <dbReference type="NCBI Taxonomy" id="2088"/>
    <lineage>
        <taxon>Bacteria</taxon>
        <taxon>Bacillati</taxon>
        <taxon>Mycoplasmatota</taxon>
        <taxon>Mollicutes</taxon>
        <taxon>Anaeroplasmatales</taxon>
        <taxon>Anaeroplasmataceae</taxon>
        <taxon>Anaeroplasma</taxon>
    </lineage>
</organism>
<feature type="transmembrane region" description="Helical" evidence="1">
    <location>
        <begin position="6"/>
        <end position="28"/>
    </location>
</feature>
<proteinExistence type="predicted"/>
<dbReference type="Proteomes" id="UP000266506">
    <property type="component" value="Unassembled WGS sequence"/>
</dbReference>
<name>A0A397RVT0_9MOLU</name>
<reference evidence="2 3" key="1">
    <citation type="submission" date="2018-08" db="EMBL/GenBank/DDBJ databases">
        <title>Genomic Encyclopedia of Archaeal and Bacterial Type Strains, Phase II (KMG-II): from individual species to whole genera.</title>
        <authorList>
            <person name="Goeker M."/>
        </authorList>
    </citation>
    <scope>NUCLEOTIDE SEQUENCE [LARGE SCALE GENOMIC DNA]</scope>
    <source>
        <strain evidence="2 3">ATCC 27112</strain>
    </source>
</reference>
<dbReference type="InterPro" id="IPR009526">
    <property type="entry name" value="DUF1146"/>
</dbReference>
<keyword evidence="3" id="KW-1185">Reference proteome</keyword>
<keyword evidence="1" id="KW-1133">Transmembrane helix</keyword>
<evidence type="ECO:0000313" key="3">
    <source>
        <dbReference type="Proteomes" id="UP000266506"/>
    </source>
</evidence>
<dbReference type="InParanoid" id="A0A397RVT0"/>
<comment type="caution">
    <text evidence="2">The sequence shown here is derived from an EMBL/GenBank/DDBJ whole genome shotgun (WGS) entry which is preliminary data.</text>
</comment>